<organism evidence="3 4">
    <name type="scientific">Enterobacter phage vB_EclM_CIP9</name>
    <dbReference type="NCBI Taxonomy" id="2696340"/>
    <lineage>
        <taxon>Viruses</taxon>
        <taxon>Duplodnaviria</taxon>
        <taxon>Heunggongvirae</taxon>
        <taxon>Uroviricota</taxon>
        <taxon>Caudoviricetes</taxon>
        <taxon>Pantevenvirales</taxon>
        <taxon>Straboviridae</taxon>
        <taxon>Tevenvirinae</taxon>
        <taxon>Kanagawavirus</taxon>
        <taxon>Kanagawavirus cipnine</taxon>
    </lineage>
</organism>
<dbReference type="GO" id="GO:0106274">
    <property type="term" value="F:NAD+-protein-arginine ADP-ribosyltransferase activity"/>
    <property type="evidence" value="ECO:0007669"/>
    <property type="project" value="UniProtKB-UniRule"/>
</dbReference>
<dbReference type="Gene3D" id="3.90.176.10">
    <property type="entry name" value="Toxin ADP-ribosyltransferase, Chain A, domain 1"/>
    <property type="match status" value="1"/>
</dbReference>
<keyword evidence="1" id="KW-0520">NAD</keyword>
<evidence type="ECO:0000256" key="1">
    <source>
        <dbReference type="HAMAP-Rule" id="MF_04139"/>
    </source>
</evidence>
<dbReference type="PROSITE" id="PS51996">
    <property type="entry name" value="TR_MART"/>
    <property type="match status" value="1"/>
</dbReference>
<dbReference type="GeneID" id="55626653"/>
<evidence type="ECO:0000313" key="3">
    <source>
        <dbReference type="EMBL" id="QHS01557.1"/>
    </source>
</evidence>
<dbReference type="Pfam" id="PF03496">
    <property type="entry name" value="ADPrib_exo_Tox"/>
    <property type="match status" value="1"/>
</dbReference>
<evidence type="ECO:0000313" key="4">
    <source>
        <dbReference type="Proteomes" id="UP000465071"/>
    </source>
</evidence>
<dbReference type="KEGG" id="vg:55626653"/>
<comment type="caution">
    <text evidence="1">Lacks conserved residue(s) required for the propagation of feature annotation.</text>
</comment>
<comment type="function">
    <text evidence="1">ADP-ribosyltransferase that efficiently ADP-ribosylates one of the two alpha subunits of host RNA polymerase RPOA on an arginine located in the C-terminal region. ADP-ribosylation of RPOA alpha subunit enhances the transcription of viral early genes. Also ribosylates RPOA subunits beta, beta' and sigma 70 and performs an autoribosylation reaction.</text>
</comment>
<accession>A0A6B9XWT4</accession>
<dbReference type="InterPro" id="IPR016225">
    <property type="entry name" value="Phage_T4_Alt-like"/>
</dbReference>
<dbReference type="EC" id="2.4.2.31" evidence="1"/>
<dbReference type="GO" id="GO:0044423">
    <property type="term" value="C:virion component"/>
    <property type="evidence" value="ECO:0007669"/>
    <property type="project" value="UniProtKB-UniRule"/>
</dbReference>
<sequence>MSEQLNEVFESEGTMPVVNLNPKLKVPQIWKIGDVDSQLVARMVSYVSEGDAIKQVKLGDKYAHVILMSLSAKGTPAELKGGLGPEPINAVNTIFDTVYAQVKKLRMDAIMFRFPTKKMKGQGPIVQRVLSRLVMQKTGGRFKVVPSMFQFTGKHTYVLVVRKNARIDDIAGMPGINPDLYTRVDSEVGEVYVSKKEGVQVTKETAIAGSIAAVEEKRNDRAVVTRTKISRRQVAASQSLTSEIIHDPEKFEEYEASAAEFSKPATAPEIPEAQQIKDSISSKAARLHSASLAATGASTYLSSLVKVKLSQRDKFEERFTKDLQFRIGNAPLTSVESMQAYVQTLLDTLEERKHEAMEHIMTRVPQYLEQKDKEEMAYNLWNIERTKMIKAALQGYAKNVSSSIETITRTRTPLQYTNAEKRGIKEYVGSGYSDINNMLLGRYDAANYDTLTEKEVTTAIKNLDDAFKRGDRLPEGLTLWRSQTVRKPIFEALVKNRVFYFRNFVSTSLAPIIFGGWKGNQAVAMASDNTRAVLNRPDNSAETVKMDLPTNADLGLNDEYHAAQDVLQYERTRVSLGWAIDGAHKVNVVYPGDLSNMSGEMEVILPRGTMLQINKITDASYSDGLIYDNQKFIQAEVMTSDALNESMVVYDGDALLETGELVAMDMDEVEPVAVDFSKFVKSTAVGLGLLASFIDIEDTPPKFVE</sequence>
<dbReference type="GO" id="GO:0016779">
    <property type="term" value="F:nucleotidyltransferase activity"/>
    <property type="evidence" value="ECO:0007669"/>
    <property type="project" value="UniProtKB-KW"/>
</dbReference>
<dbReference type="EMBL" id="MN882610">
    <property type="protein sequence ID" value="QHS01557.1"/>
    <property type="molecule type" value="Genomic_DNA"/>
</dbReference>
<keyword evidence="1" id="KW-0548">Nucleotidyltransferase</keyword>
<gene>
    <name evidence="3" type="primary">alt</name>
    <name evidence="3" type="ORF">CPT_CIP9_021</name>
</gene>
<feature type="domain" description="ADP ribosyltransferase" evidence="2">
    <location>
        <begin position="380"/>
        <end position="639"/>
    </location>
</feature>
<feature type="chain" id="PRO_5042300853" description="NAD(+)--arginine ADP-ribosyltransferase" evidence="1">
    <location>
        <begin position="1"/>
        <end position="705"/>
    </location>
</feature>
<comment type="catalytic activity">
    <reaction evidence="1">
        <text>L-arginyl-[protein] + NAD(+) = N(omega)-(ADP-D-ribosyl)-L-arginyl-[protein] + nicotinamide + H(+)</text>
        <dbReference type="Rhea" id="RHEA:19149"/>
        <dbReference type="Rhea" id="RHEA-COMP:10532"/>
        <dbReference type="Rhea" id="RHEA-COMP:15087"/>
        <dbReference type="ChEBI" id="CHEBI:15378"/>
        <dbReference type="ChEBI" id="CHEBI:17154"/>
        <dbReference type="ChEBI" id="CHEBI:29965"/>
        <dbReference type="ChEBI" id="CHEBI:57540"/>
        <dbReference type="ChEBI" id="CHEBI:142554"/>
        <dbReference type="EC" id="2.4.2.31"/>
    </reaction>
</comment>
<dbReference type="HAMAP" id="MF_04139">
    <property type="entry name" value="ALT_T4"/>
    <property type="match status" value="1"/>
</dbReference>
<evidence type="ECO:0000259" key="2">
    <source>
        <dbReference type="Pfam" id="PF03496"/>
    </source>
</evidence>
<dbReference type="PIRSF" id="PIRSF000491">
    <property type="entry name" value="Alt_phage"/>
    <property type="match status" value="1"/>
</dbReference>
<name>A0A6B9XWT4_9CAUD</name>
<proteinExistence type="inferred from homology"/>
<dbReference type="Proteomes" id="UP000465071">
    <property type="component" value="Segment"/>
</dbReference>
<dbReference type="GO" id="GO:0046782">
    <property type="term" value="P:regulation of viral transcription"/>
    <property type="evidence" value="ECO:0007669"/>
    <property type="project" value="UniProtKB-UniRule"/>
</dbReference>
<keyword evidence="1" id="KW-0946">Virion</keyword>
<dbReference type="RefSeq" id="YP_009855911.1">
    <property type="nucleotide sequence ID" value="NC_048849.1"/>
</dbReference>
<feature type="active site" evidence="1">
    <location>
        <position position="602"/>
    </location>
</feature>
<comment type="subcellular location">
    <subcellularLocation>
        <location evidence="1">Virion</location>
    </subcellularLocation>
    <text evidence="1">About 25-50 copies per virion. This protein is injected into the bacterial cell along with the viral DNA.</text>
</comment>
<dbReference type="SUPFAM" id="SSF56399">
    <property type="entry name" value="ADP-ribosylation"/>
    <property type="match status" value="1"/>
</dbReference>
<keyword evidence="1" id="KW-0808">Transferase</keyword>
<comment type="similarity">
    <text evidence="1">Belongs to the Tevenvirinae NAD(+)--arginine ADP-ribosyltransferase family.</text>
</comment>
<keyword evidence="4" id="KW-1185">Reference proteome</keyword>
<keyword evidence="1" id="KW-0328">Glycosyltransferase</keyword>
<feature type="site" description="Cleavage" evidence="1">
    <location>
        <begin position="7"/>
        <end position="8"/>
    </location>
</feature>
<dbReference type="InterPro" id="IPR003540">
    <property type="entry name" value="ADP-ribosyltransferase"/>
</dbReference>
<protein>
    <recommendedName>
        <fullName evidence="1">NAD(+)--arginine ADP-ribosyltransferase</fullName>
        <ecNumber evidence="1">2.4.2.31</ecNumber>
    </recommendedName>
</protein>
<reference evidence="4" key="1">
    <citation type="submission" date="2019-12" db="EMBL/GenBank/DDBJ databases">
        <authorList>
            <person name="Wang K."/>
            <person name="Tamayo M.G."/>
            <person name="Penner T.V."/>
            <person name="Cook B.W.M."/>
            <person name="Court D.A."/>
            <person name="Theriault S.S."/>
        </authorList>
    </citation>
    <scope>NUCLEOTIDE SEQUENCE [LARGE SCALE GENOMIC DNA]</scope>
</reference>
<dbReference type="GO" id="GO:0005576">
    <property type="term" value="C:extracellular region"/>
    <property type="evidence" value="ECO:0007669"/>
    <property type="project" value="InterPro"/>
</dbReference>